<keyword evidence="2" id="KW-0521">NADP</keyword>
<dbReference type="InterPro" id="IPR024072">
    <property type="entry name" value="DHFR-like_dom_sf"/>
</dbReference>
<dbReference type="GO" id="GO:0009231">
    <property type="term" value="P:riboflavin biosynthetic process"/>
    <property type="evidence" value="ECO:0007669"/>
    <property type="project" value="InterPro"/>
</dbReference>
<proteinExistence type="predicted"/>
<dbReference type="EC" id="1.1.1.302" evidence="5"/>
<gene>
    <name evidence="5" type="ORF">MNBD_GAMMA15-1925</name>
</gene>
<dbReference type="PANTHER" id="PTHR38011:SF7">
    <property type="entry name" value="2,5-DIAMINO-6-RIBOSYLAMINO-4(3H)-PYRIMIDINONE 5'-PHOSPHATE REDUCTASE"/>
    <property type="match status" value="1"/>
</dbReference>
<dbReference type="Pfam" id="PF01872">
    <property type="entry name" value="RibD_C"/>
    <property type="match status" value="1"/>
</dbReference>
<evidence type="ECO:0000256" key="2">
    <source>
        <dbReference type="ARBA" id="ARBA00022857"/>
    </source>
</evidence>
<dbReference type="GO" id="GO:0008703">
    <property type="term" value="F:5-amino-6-(5-phosphoribosylamino)uracil reductase activity"/>
    <property type="evidence" value="ECO:0007669"/>
    <property type="project" value="InterPro"/>
</dbReference>
<comment type="pathway">
    <text evidence="1">Cofactor biosynthesis; riboflavin biosynthesis.</text>
</comment>
<accession>A0A3B0Y349</accession>
<dbReference type="InterPro" id="IPR050765">
    <property type="entry name" value="Riboflavin_Biosynth_HTPR"/>
</dbReference>
<evidence type="ECO:0000256" key="1">
    <source>
        <dbReference type="ARBA" id="ARBA00005104"/>
    </source>
</evidence>
<reference evidence="5" key="1">
    <citation type="submission" date="2018-06" db="EMBL/GenBank/DDBJ databases">
        <authorList>
            <person name="Zhirakovskaya E."/>
        </authorList>
    </citation>
    <scope>NUCLEOTIDE SEQUENCE</scope>
</reference>
<evidence type="ECO:0000313" key="5">
    <source>
        <dbReference type="EMBL" id="VAW75128.1"/>
    </source>
</evidence>
<organism evidence="5">
    <name type="scientific">hydrothermal vent metagenome</name>
    <dbReference type="NCBI Taxonomy" id="652676"/>
    <lineage>
        <taxon>unclassified sequences</taxon>
        <taxon>metagenomes</taxon>
        <taxon>ecological metagenomes</taxon>
    </lineage>
</organism>
<dbReference type="PANTHER" id="PTHR38011">
    <property type="entry name" value="DIHYDROFOLATE REDUCTASE FAMILY PROTEIN (AFU_ORTHOLOGUE AFUA_8G06820)"/>
    <property type="match status" value="1"/>
</dbReference>
<dbReference type="Gene3D" id="3.40.430.10">
    <property type="entry name" value="Dihydrofolate Reductase, subunit A"/>
    <property type="match status" value="1"/>
</dbReference>
<dbReference type="SUPFAM" id="SSF53597">
    <property type="entry name" value="Dihydrofolate reductase-like"/>
    <property type="match status" value="1"/>
</dbReference>
<keyword evidence="3 5" id="KW-0560">Oxidoreductase</keyword>
<evidence type="ECO:0000259" key="4">
    <source>
        <dbReference type="Pfam" id="PF01872"/>
    </source>
</evidence>
<feature type="domain" description="Bacterial bifunctional deaminase-reductase C-terminal" evidence="4">
    <location>
        <begin position="33"/>
        <end position="244"/>
    </location>
</feature>
<name>A0A3B0Y349_9ZZZZ</name>
<protein>
    <submittedName>
        <fullName evidence="5">2,5-diamino-6-ribosylamino-pyrimidinone 5-phosphate reductase homolog</fullName>
        <ecNumber evidence="5">1.1.1.302</ecNumber>
    </submittedName>
</protein>
<sequence>MDDDVLELYPNSGQTHVLEGLYLQQFPEHSDQPFIYTNYITSLDGRIALPSADHLSHQVPSAIANRRDWRLFQELAAQSDLLISSARYFRQSAEKEAQAELPVGLSPDFDDLREWRIKQGLSPQPDIAIFSSSLDIPVKMLQTYADRTVYIITGAGADEKQITEITRETHAQIIRCGTSKQVDATQLKSVLGKLGYRRIYAIAGPSVLHALVSGNALDRLYLTTAHCLLGGQKFDTFTWGPEFSPACNLPLRALYLDHQMPEGAGQTMAVYGH</sequence>
<evidence type="ECO:0000256" key="3">
    <source>
        <dbReference type="ARBA" id="ARBA00023002"/>
    </source>
</evidence>
<dbReference type="AlphaFoldDB" id="A0A3B0Y349"/>
<dbReference type="EMBL" id="UOFN01000046">
    <property type="protein sequence ID" value="VAW75128.1"/>
    <property type="molecule type" value="Genomic_DNA"/>
</dbReference>
<dbReference type="InterPro" id="IPR002734">
    <property type="entry name" value="RibDG_C"/>
</dbReference>